<gene>
    <name evidence="2" type="ORF">FJT64_001692</name>
</gene>
<feature type="compositionally biased region" description="Basic residues" evidence="1">
    <location>
        <begin position="230"/>
        <end position="239"/>
    </location>
</feature>
<evidence type="ECO:0000313" key="2">
    <source>
        <dbReference type="EMBL" id="KAF0312944.1"/>
    </source>
</evidence>
<dbReference type="Proteomes" id="UP000440578">
    <property type="component" value="Unassembled WGS sequence"/>
</dbReference>
<proteinExistence type="predicted"/>
<accession>A0A6A4XAB8</accession>
<dbReference type="EMBL" id="VIIS01000126">
    <property type="protein sequence ID" value="KAF0312944.1"/>
    <property type="molecule type" value="Genomic_DNA"/>
</dbReference>
<sequence>MPFSCPTSCYPVCSGWRWLVSFVGCPWLTVVSPVCRYTSGSFRLVQCSDGVSVFPVRATDALALLQASHHERYRVAELLSDLESCAARQVLLLVDQSFSGRIVRAMAGSPNHANVQVVAAAGPDEYSWGGEFTRVWSQTNHSRTCTRTVSKSLKTAVFRSHPESVSGPEVPPALTLFGAPCDAHPALTAAELDRDYRGCQNVRLTEWVHSHASRPHDTSLDRLVEESTTRRRRADQRRR</sequence>
<dbReference type="PANTHER" id="PTHR35842">
    <property type="entry name" value="SI:CH211-67E16.11"/>
    <property type="match status" value="1"/>
</dbReference>
<keyword evidence="3" id="KW-1185">Reference proteome</keyword>
<protein>
    <submittedName>
        <fullName evidence="2">Uncharacterized protein</fullName>
    </submittedName>
</protein>
<evidence type="ECO:0000313" key="3">
    <source>
        <dbReference type="Proteomes" id="UP000440578"/>
    </source>
</evidence>
<name>A0A6A4XAB8_AMPAM</name>
<dbReference type="AlphaFoldDB" id="A0A6A4XAB8"/>
<evidence type="ECO:0000256" key="1">
    <source>
        <dbReference type="SAM" id="MobiDB-lite"/>
    </source>
</evidence>
<dbReference type="PANTHER" id="PTHR35842:SF1">
    <property type="entry name" value="SI:CH211-67E16.11"/>
    <property type="match status" value="1"/>
</dbReference>
<feature type="compositionally biased region" description="Basic and acidic residues" evidence="1">
    <location>
        <begin position="210"/>
        <end position="229"/>
    </location>
</feature>
<feature type="region of interest" description="Disordered" evidence="1">
    <location>
        <begin position="210"/>
        <end position="239"/>
    </location>
</feature>
<organism evidence="2 3">
    <name type="scientific">Amphibalanus amphitrite</name>
    <name type="common">Striped barnacle</name>
    <name type="synonym">Balanus amphitrite</name>
    <dbReference type="NCBI Taxonomy" id="1232801"/>
    <lineage>
        <taxon>Eukaryota</taxon>
        <taxon>Metazoa</taxon>
        <taxon>Ecdysozoa</taxon>
        <taxon>Arthropoda</taxon>
        <taxon>Crustacea</taxon>
        <taxon>Multicrustacea</taxon>
        <taxon>Cirripedia</taxon>
        <taxon>Thoracica</taxon>
        <taxon>Thoracicalcarea</taxon>
        <taxon>Balanomorpha</taxon>
        <taxon>Balanoidea</taxon>
        <taxon>Balanidae</taxon>
        <taxon>Amphibalaninae</taxon>
        <taxon>Amphibalanus</taxon>
    </lineage>
</organism>
<dbReference type="OrthoDB" id="6132489at2759"/>
<reference evidence="2 3" key="1">
    <citation type="submission" date="2019-07" db="EMBL/GenBank/DDBJ databases">
        <title>Draft genome assembly of a fouling barnacle, Amphibalanus amphitrite (Darwin, 1854): The first reference genome for Thecostraca.</title>
        <authorList>
            <person name="Kim W."/>
        </authorList>
    </citation>
    <scope>NUCLEOTIDE SEQUENCE [LARGE SCALE GENOMIC DNA]</scope>
    <source>
        <strain evidence="2">SNU_AA5</strain>
        <tissue evidence="2">Soma without cirri and trophi</tissue>
    </source>
</reference>
<comment type="caution">
    <text evidence="2">The sequence shown here is derived from an EMBL/GenBank/DDBJ whole genome shotgun (WGS) entry which is preliminary data.</text>
</comment>